<proteinExistence type="predicted"/>
<name>A0A3B9IQV3_9PROT</name>
<organism evidence="1 2">
    <name type="scientific">Tistrella mobilis</name>
    <dbReference type="NCBI Taxonomy" id="171437"/>
    <lineage>
        <taxon>Bacteria</taxon>
        <taxon>Pseudomonadati</taxon>
        <taxon>Pseudomonadota</taxon>
        <taxon>Alphaproteobacteria</taxon>
        <taxon>Geminicoccales</taxon>
        <taxon>Geminicoccaceae</taxon>
        <taxon>Tistrella</taxon>
    </lineage>
</organism>
<dbReference type="EMBL" id="DMAI01000357">
    <property type="protein sequence ID" value="HAE50130.1"/>
    <property type="molecule type" value="Genomic_DNA"/>
</dbReference>
<reference evidence="1 2" key="1">
    <citation type="journal article" date="2018" name="Nat. Biotechnol.">
        <title>A standardized bacterial taxonomy based on genome phylogeny substantially revises the tree of life.</title>
        <authorList>
            <person name="Parks D.H."/>
            <person name="Chuvochina M."/>
            <person name="Waite D.W."/>
            <person name="Rinke C."/>
            <person name="Skarshewski A."/>
            <person name="Chaumeil P.A."/>
            <person name="Hugenholtz P."/>
        </authorList>
    </citation>
    <scope>NUCLEOTIDE SEQUENCE [LARGE SCALE GENOMIC DNA]</scope>
    <source>
        <strain evidence="1">UBA8739</strain>
    </source>
</reference>
<protein>
    <submittedName>
        <fullName evidence="1">Toxin YhaV</fullName>
    </submittedName>
</protein>
<dbReference type="Proteomes" id="UP000257706">
    <property type="component" value="Unassembled WGS sequence"/>
</dbReference>
<evidence type="ECO:0000313" key="2">
    <source>
        <dbReference type="Proteomes" id="UP000257706"/>
    </source>
</evidence>
<accession>A0A3B9IQV3</accession>
<dbReference type="InterPro" id="IPR021679">
    <property type="entry name" value="Toxin_endonuclease_YhaV"/>
</dbReference>
<evidence type="ECO:0000313" key="1">
    <source>
        <dbReference type="EMBL" id="HAE50130.1"/>
    </source>
</evidence>
<gene>
    <name evidence="1" type="ORF">DCK97_22195</name>
</gene>
<dbReference type="AlphaFoldDB" id="A0A3B9IQV3"/>
<sequence>MTVNGWTLLFHEGMIRQIRALADAFHKARSRDPAGYRSNANVRTLAAIAKLVLSTIPQDPGDTRYRLGNTMGNNYRHWSRAKFNQRFRLFFRYDSRSRIIIFAWVNDEKTKRAAGAKTDPYEVFKTKLDRDDPPDDWNDLLESAEELPDDLQKAMQTSHSSD</sequence>
<dbReference type="GO" id="GO:0004540">
    <property type="term" value="F:RNA nuclease activity"/>
    <property type="evidence" value="ECO:0007669"/>
    <property type="project" value="InterPro"/>
</dbReference>
<comment type="caution">
    <text evidence="1">The sequence shown here is derived from an EMBL/GenBank/DDBJ whole genome shotgun (WGS) entry which is preliminary data.</text>
</comment>
<dbReference type="Pfam" id="PF11663">
    <property type="entry name" value="Toxin_YhaV"/>
    <property type="match status" value="1"/>
</dbReference>
<dbReference type="GO" id="GO:0110001">
    <property type="term" value="C:toxin-antitoxin complex"/>
    <property type="evidence" value="ECO:0007669"/>
    <property type="project" value="InterPro"/>
</dbReference>